<evidence type="ECO:0000256" key="1">
    <source>
        <dbReference type="ARBA" id="ARBA00022553"/>
    </source>
</evidence>
<reference evidence="4" key="1">
    <citation type="journal article" date="2015" name="Genome Announc.">
        <title>Draft Genome Sequence of Bacteroidales Strain TBC1, a Novel Isolate from a Methanogenic Wastewater Treatment System.</title>
        <authorList>
            <person name="Tourlousse D.M."/>
            <person name="Matsuura N."/>
            <person name="Sun L."/>
            <person name="Toyonaga M."/>
            <person name="Kuroda K."/>
            <person name="Ohashi A."/>
            <person name="Cruz R."/>
            <person name="Yamaguchi T."/>
            <person name="Sekiguchi Y."/>
        </authorList>
    </citation>
    <scope>NUCLEOTIDE SEQUENCE [LARGE SCALE GENOMIC DNA]</scope>
    <source>
        <strain evidence="4">TBC1</strain>
    </source>
</reference>
<dbReference type="SMART" id="SM00448">
    <property type="entry name" value="REC"/>
    <property type="match status" value="1"/>
</dbReference>
<keyword evidence="5" id="KW-1185">Reference proteome</keyword>
<dbReference type="InterPro" id="IPR001789">
    <property type="entry name" value="Sig_transdc_resp-reg_receiver"/>
</dbReference>
<feature type="domain" description="Response regulatory" evidence="3">
    <location>
        <begin position="7"/>
        <end position="123"/>
    </location>
</feature>
<sequence length="123" mass="14212">MENERKKILIAEDNAINQKVALLLLQKYQQTIDIADNGRIAVEKFRKQDYDLVLMDLHMPELDGFEATLKIREIEESENRKKVKIFAMTASSVSDESERCYAVGMDGYITKPFRAEEVIRALD</sequence>
<dbReference type="GO" id="GO:0000160">
    <property type="term" value="P:phosphorelay signal transduction system"/>
    <property type="evidence" value="ECO:0007669"/>
    <property type="project" value="InterPro"/>
</dbReference>
<feature type="modified residue" description="4-aspartylphosphate" evidence="2">
    <location>
        <position position="56"/>
    </location>
</feature>
<evidence type="ECO:0000259" key="3">
    <source>
        <dbReference type="PROSITE" id="PS50110"/>
    </source>
</evidence>
<evidence type="ECO:0000313" key="4">
    <source>
        <dbReference type="EMBL" id="GAP43933.1"/>
    </source>
</evidence>
<dbReference type="STRING" id="1678841.TBC1_112091"/>
<dbReference type="Pfam" id="PF00072">
    <property type="entry name" value="Response_reg"/>
    <property type="match status" value="1"/>
</dbReference>
<evidence type="ECO:0000256" key="2">
    <source>
        <dbReference type="PROSITE-ProRule" id="PRU00169"/>
    </source>
</evidence>
<protein>
    <submittedName>
        <fullName evidence="4">CheY chemotaxis protein</fullName>
    </submittedName>
</protein>
<dbReference type="SUPFAM" id="SSF52172">
    <property type="entry name" value="CheY-like"/>
    <property type="match status" value="1"/>
</dbReference>
<organism evidence="4">
    <name type="scientific">Lentimicrobium saccharophilum</name>
    <dbReference type="NCBI Taxonomy" id="1678841"/>
    <lineage>
        <taxon>Bacteria</taxon>
        <taxon>Pseudomonadati</taxon>
        <taxon>Bacteroidota</taxon>
        <taxon>Bacteroidia</taxon>
        <taxon>Bacteroidales</taxon>
        <taxon>Lentimicrobiaceae</taxon>
        <taxon>Lentimicrobium</taxon>
    </lineage>
</organism>
<dbReference type="RefSeq" id="WP_062041877.1">
    <property type="nucleotide sequence ID" value="NZ_DF968182.1"/>
</dbReference>
<dbReference type="PANTHER" id="PTHR45339">
    <property type="entry name" value="HYBRID SIGNAL TRANSDUCTION HISTIDINE KINASE J"/>
    <property type="match status" value="1"/>
</dbReference>
<dbReference type="CDD" id="cd17546">
    <property type="entry name" value="REC_hyHK_CKI1_RcsC-like"/>
    <property type="match status" value="1"/>
</dbReference>
<proteinExistence type="predicted"/>
<dbReference type="Gene3D" id="3.40.50.2300">
    <property type="match status" value="1"/>
</dbReference>
<dbReference type="PROSITE" id="PS50110">
    <property type="entry name" value="RESPONSE_REGULATORY"/>
    <property type="match status" value="1"/>
</dbReference>
<dbReference type="EMBL" id="DF968182">
    <property type="protein sequence ID" value="GAP43933.1"/>
    <property type="molecule type" value="Genomic_DNA"/>
</dbReference>
<dbReference type="Proteomes" id="UP000053091">
    <property type="component" value="Unassembled WGS sequence"/>
</dbReference>
<name>A0A0S7BTX9_9BACT</name>
<dbReference type="OrthoDB" id="9796457at2"/>
<dbReference type="AlphaFoldDB" id="A0A0S7BTX9"/>
<gene>
    <name evidence="4" type="ORF">TBC1_112091</name>
</gene>
<keyword evidence="1 2" id="KW-0597">Phosphoprotein</keyword>
<dbReference type="InterPro" id="IPR011006">
    <property type="entry name" value="CheY-like_superfamily"/>
</dbReference>
<dbReference type="PANTHER" id="PTHR45339:SF3">
    <property type="entry name" value="HISTIDINE KINASE"/>
    <property type="match status" value="1"/>
</dbReference>
<evidence type="ECO:0000313" key="5">
    <source>
        <dbReference type="Proteomes" id="UP000053091"/>
    </source>
</evidence>
<accession>A0A0S7BTX9</accession>